<dbReference type="Proteomes" id="UP000325577">
    <property type="component" value="Linkage Group LG6"/>
</dbReference>
<dbReference type="EMBL" id="CM018049">
    <property type="protein sequence ID" value="KAA8519458.1"/>
    <property type="molecule type" value="Genomic_DNA"/>
</dbReference>
<comment type="subcellular location">
    <subcellularLocation>
        <location evidence="1">Cytoplasm</location>
    </subcellularLocation>
</comment>
<sequence>MMQQFIEERGKYKNSNKFDEKDEKIFVAFEIDSIPERRPFLLSRDFASVRPSGREVNPFQGIIYRVVKSNLVLVEFGEDFHSQHYAACKYDVKFSFNRVCLKRAHQAIAAASDPLFRNFLFPAGCVARNSCTASQLVSIDRNLDMEEASAVRQILSLQGPPPYLVDGPISIITREQLLGSRRKTIMRELSRTGMVVREAVLQIYRTFSKCRILICAPTNSTCDVLMMRLKEKDIPESDMFRANAAFRELDEVPDDILPSCLYEGECFSCPSLQKLQKFKVIFSTFMSSFRLHNEGIMTGHFSHIFLVDASFAMEPETIVPLAYLADERTALVITGTTGNGPGWVRSKIARQNGLTTSCFARLHESKLYCSLDPKFITKLKTWGEKIG</sequence>
<organism evidence="4 5">
    <name type="scientific">Nyssa sinensis</name>
    <dbReference type="NCBI Taxonomy" id="561372"/>
    <lineage>
        <taxon>Eukaryota</taxon>
        <taxon>Viridiplantae</taxon>
        <taxon>Streptophyta</taxon>
        <taxon>Embryophyta</taxon>
        <taxon>Tracheophyta</taxon>
        <taxon>Spermatophyta</taxon>
        <taxon>Magnoliopsida</taxon>
        <taxon>eudicotyledons</taxon>
        <taxon>Gunneridae</taxon>
        <taxon>Pentapetalae</taxon>
        <taxon>asterids</taxon>
        <taxon>Cornales</taxon>
        <taxon>Nyssaceae</taxon>
        <taxon>Nyssa</taxon>
    </lineage>
</organism>
<dbReference type="GO" id="GO:0005737">
    <property type="term" value="C:cytoplasm"/>
    <property type="evidence" value="ECO:0007669"/>
    <property type="project" value="UniProtKB-SubCell"/>
</dbReference>
<dbReference type="PANTHER" id="PTHR45418">
    <property type="entry name" value="CANCER/TESTIS ANTIGEN 55"/>
    <property type="match status" value="1"/>
</dbReference>
<dbReference type="GO" id="GO:0005524">
    <property type="term" value="F:ATP binding"/>
    <property type="evidence" value="ECO:0007669"/>
    <property type="project" value="UniProtKB-KW"/>
</dbReference>
<dbReference type="GO" id="GO:0016787">
    <property type="term" value="F:hydrolase activity"/>
    <property type="evidence" value="ECO:0007669"/>
    <property type="project" value="UniProtKB-KW"/>
</dbReference>
<dbReference type="PANTHER" id="PTHR45418:SF5">
    <property type="entry name" value="BRCA2-INTERACTING PROTEIN-LIKE-RELATED"/>
    <property type="match status" value="1"/>
</dbReference>
<evidence type="ECO:0000313" key="4">
    <source>
        <dbReference type="EMBL" id="KAA8519458.1"/>
    </source>
</evidence>
<evidence type="ECO:0000313" key="5">
    <source>
        <dbReference type="Proteomes" id="UP000325577"/>
    </source>
</evidence>
<dbReference type="AlphaFoldDB" id="A0A5J4ZP63"/>
<protein>
    <recommendedName>
        <fullName evidence="3">Helicase MOV-10-like beta-barrel domain-containing protein</fullName>
    </recommendedName>
</protein>
<gene>
    <name evidence="4" type="ORF">F0562_013714</name>
</gene>
<proteinExistence type="predicted"/>
<name>A0A5J4ZP63_9ASTE</name>
<dbReference type="OrthoDB" id="6513042at2759"/>
<dbReference type="InterPro" id="IPR049080">
    <property type="entry name" value="MOV-10-like_beta-barrel"/>
</dbReference>
<evidence type="ECO:0000259" key="3">
    <source>
        <dbReference type="Pfam" id="PF21634"/>
    </source>
</evidence>
<reference evidence="4 5" key="1">
    <citation type="submission" date="2019-09" db="EMBL/GenBank/DDBJ databases">
        <title>A chromosome-level genome assembly of the Chinese tupelo Nyssa sinensis.</title>
        <authorList>
            <person name="Yang X."/>
            <person name="Kang M."/>
            <person name="Yang Y."/>
            <person name="Xiong H."/>
            <person name="Wang M."/>
            <person name="Zhang Z."/>
            <person name="Wang Z."/>
            <person name="Wu H."/>
            <person name="Ma T."/>
            <person name="Liu J."/>
            <person name="Xi Z."/>
        </authorList>
    </citation>
    <scope>NUCLEOTIDE SEQUENCE [LARGE SCALE GENOMIC DNA]</scope>
    <source>
        <strain evidence="4">J267</strain>
        <tissue evidence="4">Leaf</tissue>
    </source>
</reference>
<dbReference type="InterPro" id="IPR027417">
    <property type="entry name" value="P-loop_NTPase"/>
</dbReference>
<keyword evidence="5" id="KW-1185">Reference proteome</keyword>
<dbReference type="Pfam" id="PF21634">
    <property type="entry name" value="MOV-10_beta-barrel"/>
    <property type="match status" value="1"/>
</dbReference>
<keyword evidence="2" id="KW-0963">Cytoplasm</keyword>
<evidence type="ECO:0000256" key="2">
    <source>
        <dbReference type="ARBA" id="ARBA00022490"/>
    </source>
</evidence>
<feature type="domain" description="Helicase MOV-10-like beta-barrel" evidence="3">
    <location>
        <begin position="20"/>
        <end position="94"/>
    </location>
</feature>
<accession>A0A5J4ZP63</accession>
<evidence type="ECO:0000256" key="1">
    <source>
        <dbReference type="ARBA" id="ARBA00004496"/>
    </source>
</evidence>
<dbReference type="Gene3D" id="3.40.50.300">
    <property type="entry name" value="P-loop containing nucleotide triphosphate hydrolases"/>
    <property type="match status" value="1"/>
</dbReference>
<dbReference type="GO" id="GO:0004386">
    <property type="term" value="F:helicase activity"/>
    <property type="evidence" value="ECO:0007669"/>
    <property type="project" value="UniProtKB-KW"/>
</dbReference>